<evidence type="ECO:0000313" key="3">
    <source>
        <dbReference type="Proteomes" id="UP000789706"/>
    </source>
</evidence>
<dbReference type="AlphaFoldDB" id="A0A9N8W8T2"/>
<sequence>MVHTIYILQNKTTIEGISSRSRTNYVRVQFDSENPSNYGIATIREGENLWNLGWKQNWKNIMGSKWWFWFGDGMIYPYNPIIHNRLIEEAKIQSQPQDDNRTSSMIQQSQQ</sequence>
<reference evidence="2" key="1">
    <citation type="submission" date="2021-06" db="EMBL/GenBank/DDBJ databases">
        <authorList>
            <person name="Kallberg Y."/>
            <person name="Tangrot J."/>
            <person name="Rosling A."/>
        </authorList>
    </citation>
    <scope>NUCLEOTIDE SEQUENCE</scope>
    <source>
        <strain evidence="2">AZ414A</strain>
    </source>
</reference>
<evidence type="ECO:0000256" key="1">
    <source>
        <dbReference type="SAM" id="MobiDB-lite"/>
    </source>
</evidence>
<name>A0A9N8W8T2_9GLOM</name>
<accession>A0A9N8W8T2</accession>
<dbReference type="EMBL" id="CAJVPK010000217">
    <property type="protein sequence ID" value="CAG8476092.1"/>
    <property type="molecule type" value="Genomic_DNA"/>
</dbReference>
<keyword evidence="3" id="KW-1185">Reference proteome</keyword>
<proteinExistence type="predicted"/>
<protein>
    <submittedName>
        <fullName evidence="2">9605_t:CDS:1</fullName>
    </submittedName>
</protein>
<evidence type="ECO:0000313" key="2">
    <source>
        <dbReference type="EMBL" id="CAG8476092.1"/>
    </source>
</evidence>
<comment type="caution">
    <text evidence="2">The sequence shown here is derived from an EMBL/GenBank/DDBJ whole genome shotgun (WGS) entry which is preliminary data.</text>
</comment>
<feature type="region of interest" description="Disordered" evidence="1">
    <location>
        <begin position="92"/>
        <end position="111"/>
    </location>
</feature>
<gene>
    <name evidence="2" type="ORF">DEBURN_LOCUS3408</name>
</gene>
<organism evidence="2 3">
    <name type="scientific">Diversispora eburnea</name>
    <dbReference type="NCBI Taxonomy" id="1213867"/>
    <lineage>
        <taxon>Eukaryota</taxon>
        <taxon>Fungi</taxon>
        <taxon>Fungi incertae sedis</taxon>
        <taxon>Mucoromycota</taxon>
        <taxon>Glomeromycotina</taxon>
        <taxon>Glomeromycetes</taxon>
        <taxon>Diversisporales</taxon>
        <taxon>Diversisporaceae</taxon>
        <taxon>Diversispora</taxon>
    </lineage>
</organism>
<dbReference type="OrthoDB" id="9909019at2759"/>
<dbReference type="Proteomes" id="UP000789706">
    <property type="component" value="Unassembled WGS sequence"/>
</dbReference>